<name>A0ACB9YSN1_9PEZI</name>
<evidence type="ECO:0000313" key="1">
    <source>
        <dbReference type="EMBL" id="KAI4861989.1"/>
    </source>
</evidence>
<accession>A0ACB9YSN1</accession>
<protein>
    <submittedName>
        <fullName evidence="1">Uncharacterized protein</fullName>
    </submittedName>
</protein>
<gene>
    <name evidence="1" type="ORF">F4820DRAFT_464113</name>
</gene>
<comment type="caution">
    <text evidence="1">The sequence shown here is derived from an EMBL/GenBank/DDBJ whole genome shotgun (WGS) entry which is preliminary data.</text>
</comment>
<evidence type="ECO:0000313" key="2">
    <source>
        <dbReference type="Proteomes" id="UP001497700"/>
    </source>
</evidence>
<dbReference type="Proteomes" id="UP001497700">
    <property type="component" value="Unassembled WGS sequence"/>
</dbReference>
<sequence>MVVVLGVAAVAVAEVELDKEEDDEGEDDEKEDDKKEDDEEMVAGVRPAILKLPDGGAAITSELAPPIPLPRGSSISLDLPYYFVSGFGRVGIPSGGSTIPGNGVELSVPECKINGPPGVNLVMHLVGSGGDSWDDWELESPSLGLPAGADIRVGQYYPDLLSRTDRALPNPELLYWDWEIPAKAELVIPTDTELVLGSRPMWLTQDLVVGSRTSLGGVLCLRRELLIPDTATIYTQTDSDSQFAQQACVLLVGGTLLRPGTQLPIGTILSGSMTIPSGSALLGGTTLCGELRLQGGIILPGGSLVPAGAVFRYLKD</sequence>
<organism evidence="1 2">
    <name type="scientific">Hypoxylon rubiginosum</name>
    <dbReference type="NCBI Taxonomy" id="110542"/>
    <lineage>
        <taxon>Eukaryota</taxon>
        <taxon>Fungi</taxon>
        <taxon>Dikarya</taxon>
        <taxon>Ascomycota</taxon>
        <taxon>Pezizomycotina</taxon>
        <taxon>Sordariomycetes</taxon>
        <taxon>Xylariomycetidae</taxon>
        <taxon>Xylariales</taxon>
        <taxon>Hypoxylaceae</taxon>
        <taxon>Hypoxylon</taxon>
    </lineage>
</organism>
<dbReference type="EMBL" id="MU393536">
    <property type="protein sequence ID" value="KAI4861989.1"/>
    <property type="molecule type" value="Genomic_DNA"/>
</dbReference>
<proteinExistence type="predicted"/>
<keyword evidence="2" id="KW-1185">Reference proteome</keyword>
<reference evidence="1 2" key="1">
    <citation type="journal article" date="2022" name="New Phytol.">
        <title>Ecological generalism drives hyperdiversity of secondary metabolite gene clusters in xylarialean endophytes.</title>
        <authorList>
            <person name="Franco M.E.E."/>
            <person name="Wisecaver J.H."/>
            <person name="Arnold A.E."/>
            <person name="Ju Y.M."/>
            <person name="Slot J.C."/>
            <person name="Ahrendt S."/>
            <person name="Moore L.P."/>
            <person name="Eastman K.E."/>
            <person name="Scott K."/>
            <person name="Konkel Z."/>
            <person name="Mondo S.J."/>
            <person name="Kuo A."/>
            <person name="Hayes R.D."/>
            <person name="Haridas S."/>
            <person name="Andreopoulos B."/>
            <person name="Riley R."/>
            <person name="LaButti K."/>
            <person name="Pangilinan J."/>
            <person name="Lipzen A."/>
            <person name="Amirebrahimi M."/>
            <person name="Yan J."/>
            <person name="Adam C."/>
            <person name="Keymanesh K."/>
            <person name="Ng V."/>
            <person name="Louie K."/>
            <person name="Northen T."/>
            <person name="Drula E."/>
            <person name="Henrissat B."/>
            <person name="Hsieh H.M."/>
            <person name="Youens-Clark K."/>
            <person name="Lutzoni F."/>
            <person name="Miadlikowska J."/>
            <person name="Eastwood D.C."/>
            <person name="Hamelin R.C."/>
            <person name="Grigoriev I.V."/>
            <person name="U'Ren J.M."/>
        </authorList>
    </citation>
    <scope>NUCLEOTIDE SEQUENCE [LARGE SCALE GENOMIC DNA]</scope>
    <source>
        <strain evidence="1 2">CBS 119005</strain>
    </source>
</reference>